<comment type="caution">
    <text evidence="2">The sequence shown here is derived from an EMBL/GenBank/DDBJ whole genome shotgun (WGS) entry which is preliminary data.</text>
</comment>
<dbReference type="CDD" id="cd12797">
    <property type="entry name" value="M23_peptidase"/>
    <property type="match status" value="1"/>
</dbReference>
<evidence type="ECO:0000259" key="1">
    <source>
        <dbReference type="Pfam" id="PF01551"/>
    </source>
</evidence>
<dbReference type="EMBL" id="MFJG01000025">
    <property type="protein sequence ID" value="OGG06192.1"/>
    <property type="molecule type" value="Genomic_DNA"/>
</dbReference>
<dbReference type="GO" id="GO:0004222">
    <property type="term" value="F:metalloendopeptidase activity"/>
    <property type="evidence" value="ECO:0007669"/>
    <property type="project" value="TreeGrafter"/>
</dbReference>
<dbReference type="Proteomes" id="UP000178681">
    <property type="component" value="Unassembled WGS sequence"/>
</dbReference>
<dbReference type="InterPro" id="IPR050570">
    <property type="entry name" value="Cell_wall_metabolism_enzyme"/>
</dbReference>
<evidence type="ECO:0000313" key="3">
    <source>
        <dbReference type="Proteomes" id="UP000178681"/>
    </source>
</evidence>
<feature type="domain" description="M23ase beta-sheet core" evidence="1">
    <location>
        <begin position="83"/>
        <end position="178"/>
    </location>
</feature>
<gene>
    <name evidence="2" type="ORF">A2872_04455</name>
</gene>
<protein>
    <recommendedName>
        <fullName evidence="1">M23ase beta-sheet core domain-containing protein</fullName>
    </recommendedName>
</protein>
<accession>A0A1F5Z244</accession>
<reference evidence="2 3" key="1">
    <citation type="journal article" date="2016" name="Nat. Commun.">
        <title>Thousands of microbial genomes shed light on interconnected biogeochemical processes in an aquifer system.</title>
        <authorList>
            <person name="Anantharaman K."/>
            <person name="Brown C.T."/>
            <person name="Hug L.A."/>
            <person name="Sharon I."/>
            <person name="Castelle C.J."/>
            <person name="Probst A.J."/>
            <person name="Thomas B.C."/>
            <person name="Singh A."/>
            <person name="Wilkins M.J."/>
            <person name="Karaoz U."/>
            <person name="Brodie E.L."/>
            <person name="Williams K.H."/>
            <person name="Hubbard S.S."/>
            <person name="Banfield J.F."/>
        </authorList>
    </citation>
    <scope>NUCLEOTIDE SEQUENCE [LARGE SCALE GENOMIC DNA]</scope>
</reference>
<dbReference type="Gene3D" id="2.70.70.10">
    <property type="entry name" value="Glucose Permease (Domain IIA)"/>
    <property type="match status" value="1"/>
</dbReference>
<dbReference type="PANTHER" id="PTHR21666">
    <property type="entry name" value="PEPTIDASE-RELATED"/>
    <property type="match status" value="1"/>
</dbReference>
<dbReference type="InterPro" id="IPR016047">
    <property type="entry name" value="M23ase_b-sheet_dom"/>
</dbReference>
<dbReference type="InterPro" id="IPR011055">
    <property type="entry name" value="Dup_hybrid_motif"/>
</dbReference>
<sequence length="202" mass="22756">MKKITLTIFVIFILVTGFFLLRPKNNPEIRNQVTSENIIPEVKEKSEYVLPVKNFKEGITKKPFGIYITPKNSPVAPEKFQGFHTGVDIEETQGEIIPVLAIADGEVIYSGWVVGYGGVLGLKIDKYLVLYGHLNADTIPKVGTKVVRGQQLGYLGKGNTKETDFERQHLHFGILKSGRFDLRGYVQSQNDLENWLNPANFF</sequence>
<organism evidence="2 3">
    <name type="scientific">Candidatus Gottesmanbacteria bacterium RIFCSPHIGHO2_01_FULL_42_12</name>
    <dbReference type="NCBI Taxonomy" id="1798377"/>
    <lineage>
        <taxon>Bacteria</taxon>
        <taxon>Candidatus Gottesmaniibacteriota</taxon>
    </lineage>
</organism>
<dbReference type="SUPFAM" id="SSF51261">
    <property type="entry name" value="Duplicated hybrid motif"/>
    <property type="match status" value="1"/>
</dbReference>
<evidence type="ECO:0000313" key="2">
    <source>
        <dbReference type="EMBL" id="OGG06192.1"/>
    </source>
</evidence>
<dbReference type="STRING" id="1798377.A2872_04455"/>
<dbReference type="PANTHER" id="PTHR21666:SF270">
    <property type="entry name" value="MUREIN HYDROLASE ACTIVATOR ENVC"/>
    <property type="match status" value="1"/>
</dbReference>
<proteinExistence type="predicted"/>
<dbReference type="AlphaFoldDB" id="A0A1F5Z244"/>
<name>A0A1F5Z244_9BACT</name>
<dbReference type="Pfam" id="PF01551">
    <property type="entry name" value="Peptidase_M23"/>
    <property type="match status" value="1"/>
</dbReference>